<evidence type="ECO:0000313" key="7">
    <source>
        <dbReference type="Proteomes" id="UP000460318"/>
    </source>
</evidence>
<dbReference type="GO" id="GO:0004559">
    <property type="term" value="F:alpha-mannosidase activity"/>
    <property type="evidence" value="ECO:0007669"/>
    <property type="project" value="InterPro"/>
</dbReference>
<dbReference type="PANTHER" id="PTHR46017:SF2">
    <property type="entry name" value="MANNOSYLGLYCERATE HYDROLASE"/>
    <property type="match status" value="1"/>
</dbReference>
<dbReference type="InterPro" id="IPR027291">
    <property type="entry name" value="Glyco_hydro_38_N_sf"/>
</dbReference>
<dbReference type="InterPro" id="IPR015341">
    <property type="entry name" value="Glyco_hydro_38_cen"/>
</dbReference>
<keyword evidence="2" id="KW-0479">Metal-binding</keyword>
<dbReference type="PANTHER" id="PTHR46017">
    <property type="entry name" value="ALPHA-MANNOSIDASE 2C1"/>
    <property type="match status" value="1"/>
</dbReference>
<name>A0A7X3LGZ3_9BACL</name>
<dbReference type="InterPro" id="IPR000602">
    <property type="entry name" value="Glyco_hydro_38_N"/>
</dbReference>
<dbReference type="AlphaFoldDB" id="A0A7X3LGZ3"/>
<dbReference type="InterPro" id="IPR011330">
    <property type="entry name" value="Glyco_hydro/deAcase_b/a-brl"/>
</dbReference>
<dbReference type="Pfam" id="PF01074">
    <property type="entry name" value="Glyco_hydro_38N"/>
    <property type="match status" value="1"/>
</dbReference>
<dbReference type="Pfam" id="PF17677">
    <property type="entry name" value="Glyco_hydro38C2"/>
    <property type="match status" value="1"/>
</dbReference>
<dbReference type="RefSeq" id="WP_160497190.1">
    <property type="nucleotide sequence ID" value="NZ_WUBI01000001.1"/>
</dbReference>
<dbReference type="Gene3D" id="1.20.1270.50">
    <property type="entry name" value="Glycoside hydrolase family 38, central domain"/>
    <property type="match status" value="1"/>
</dbReference>
<dbReference type="Gene3D" id="2.60.40.2210">
    <property type="match status" value="1"/>
</dbReference>
<evidence type="ECO:0000256" key="4">
    <source>
        <dbReference type="ARBA" id="ARBA00023295"/>
    </source>
</evidence>
<dbReference type="InterPro" id="IPR011682">
    <property type="entry name" value="Glyco_hydro_38_C"/>
</dbReference>
<keyword evidence="4" id="KW-0326">Glycosidase</keyword>
<protein>
    <submittedName>
        <fullName evidence="6">Alpha-mannosidase</fullName>
    </submittedName>
</protein>
<dbReference type="Gene3D" id="3.20.110.10">
    <property type="entry name" value="Glycoside hydrolase 38, N terminal domain"/>
    <property type="match status" value="1"/>
</dbReference>
<dbReference type="InterPro" id="IPR041509">
    <property type="entry name" value="GH38_beta-1"/>
</dbReference>
<dbReference type="InterPro" id="IPR037094">
    <property type="entry name" value="Glyco_hydro_38_cen_sf"/>
</dbReference>
<dbReference type="SUPFAM" id="SSF88713">
    <property type="entry name" value="Glycoside hydrolase/deacetylase"/>
    <property type="match status" value="1"/>
</dbReference>
<dbReference type="Gene3D" id="2.70.98.30">
    <property type="entry name" value="Golgi alpha-mannosidase II, domain 4"/>
    <property type="match status" value="1"/>
</dbReference>
<evidence type="ECO:0000256" key="1">
    <source>
        <dbReference type="ARBA" id="ARBA00009792"/>
    </source>
</evidence>
<keyword evidence="7" id="KW-1185">Reference proteome</keyword>
<evidence type="ECO:0000313" key="6">
    <source>
        <dbReference type="EMBL" id="MWV43715.1"/>
    </source>
</evidence>
<dbReference type="Pfam" id="PF18438">
    <property type="entry name" value="Glyco_hydro_38"/>
    <property type="match status" value="1"/>
</dbReference>
<comment type="caution">
    <text evidence="6">The sequence shown here is derived from an EMBL/GenBank/DDBJ whole genome shotgun (WGS) entry which is preliminary data.</text>
</comment>
<dbReference type="InterPro" id="IPR041147">
    <property type="entry name" value="GH38_C"/>
</dbReference>
<evidence type="ECO:0000256" key="3">
    <source>
        <dbReference type="ARBA" id="ARBA00022801"/>
    </source>
</evidence>
<accession>A0A7X3LGZ3</accession>
<reference evidence="6 7" key="1">
    <citation type="submission" date="2019-12" db="EMBL/GenBank/DDBJ databases">
        <title>Paenibacillus sp. nov., an endophytic bacterium isolated from the stem of Dendrobium.</title>
        <authorList>
            <person name="Zhao R."/>
        </authorList>
    </citation>
    <scope>NUCLEOTIDE SEQUENCE [LARGE SCALE GENOMIC DNA]</scope>
    <source>
        <strain evidence="6 7">HJL G12</strain>
    </source>
</reference>
<dbReference type="EMBL" id="WUBI01000001">
    <property type="protein sequence ID" value="MWV43715.1"/>
    <property type="molecule type" value="Genomic_DNA"/>
</dbReference>
<dbReference type="SUPFAM" id="SSF88688">
    <property type="entry name" value="Families 57/38 glycoside transferase middle domain"/>
    <property type="match status" value="1"/>
</dbReference>
<dbReference type="Gene3D" id="2.60.40.2220">
    <property type="match status" value="1"/>
</dbReference>
<dbReference type="GO" id="GO:0006013">
    <property type="term" value="P:mannose metabolic process"/>
    <property type="evidence" value="ECO:0007669"/>
    <property type="project" value="InterPro"/>
</dbReference>
<evidence type="ECO:0000256" key="2">
    <source>
        <dbReference type="ARBA" id="ARBA00022723"/>
    </source>
</evidence>
<dbReference type="CDD" id="cd10814">
    <property type="entry name" value="GH38N_AMII_SpGH38_like"/>
    <property type="match status" value="1"/>
</dbReference>
<proteinExistence type="inferred from homology"/>
<dbReference type="Pfam" id="PF09261">
    <property type="entry name" value="Alpha-mann_mid"/>
    <property type="match status" value="1"/>
</dbReference>
<dbReference type="SUPFAM" id="SSF74650">
    <property type="entry name" value="Galactose mutarotase-like"/>
    <property type="match status" value="1"/>
</dbReference>
<evidence type="ECO:0000259" key="5">
    <source>
        <dbReference type="SMART" id="SM00872"/>
    </source>
</evidence>
<dbReference type="Pfam" id="PF07748">
    <property type="entry name" value="Glyco_hydro_38C"/>
    <property type="match status" value="1"/>
</dbReference>
<dbReference type="GO" id="GO:0046872">
    <property type="term" value="F:metal ion binding"/>
    <property type="evidence" value="ECO:0007669"/>
    <property type="project" value="UniProtKB-KW"/>
</dbReference>
<dbReference type="GO" id="GO:0009313">
    <property type="term" value="P:oligosaccharide catabolic process"/>
    <property type="evidence" value="ECO:0007669"/>
    <property type="project" value="TreeGrafter"/>
</dbReference>
<feature type="domain" description="Glycoside hydrolase family 38 central" evidence="5">
    <location>
        <begin position="298"/>
        <end position="372"/>
    </location>
</feature>
<organism evidence="6 7">
    <name type="scientific">Paenibacillus dendrobii</name>
    <dbReference type="NCBI Taxonomy" id="2691084"/>
    <lineage>
        <taxon>Bacteria</taxon>
        <taxon>Bacillati</taxon>
        <taxon>Bacillota</taxon>
        <taxon>Bacilli</taxon>
        <taxon>Bacillales</taxon>
        <taxon>Paenibacillaceae</taxon>
        <taxon>Paenibacillus</taxon>
    </lineage>
</organism>
<gene>
    <name evidence="6" type="ORF">GRF59_08700</name>
</gene>
<keyword evidence="3" id="KW-0378">Hydrolase</keyword>
<comment type="similarity">
    <text evidence="1">Belongs to the glycosyl hydrolase 38 family.</text>
</comment>
<dbReference type="SMART" id="SM00872">
    <property type="entry name" value="Alpha-mann_mid"/>
    <property type="match status" value="1"/>
</dbReference>
<sequence length="934" mass="105508">MTQSKTVHIISHTHWDREWYLPYEKHHVRLIKLMDHLLEVLQEDPDFKSFHLDGQTIMLEDYLQIRPENRALLEQYVREGRIHIGPWYILQDEFLTSSEANVRNLLYGHQDAARYGGVSQTGYFPDSFGNMGQAPQLLQQAGIGNAVFGRGVKPTGFNNEVSETAAYESPYSEMIWEAPDGSRVLGILFANWYSNGNEIPVEPEAALSYWEQKLKDAAAYASTPHLLMMNGCDHQPVQLDVAEAIKTAQRLYPEHRFIHSNFTDYIEAVSSAAPDFLSVVRGELRSQHTDGWSTLVNTASSRIYLKQMNSQGQTMLEKVAEPLAAFAHLTGKAPYPHHLLEYAWKTLMQNHPHDSICGCSVDEVHEEMVTRFAKSRHVAEAVAGESLTVIAGEIDTSLYGDEFQDSASVVPFIVFNTTGWLRSGVVTTELELKRIHFGSGLGFSEMKQTLKSLPLEDLHLVGPEGQEIPFSWEDQGIAFGYELPDDRFRQPYFARRIQIRFEAERVPALGHKTYALMLGKQQKSRMKIKDRTGHSAAQLTCRNSLVTSERSMENEYLAVTIEPNGSLTLKDKATGNIYGDLCIYEDTGDIGNEYMYRQPEGDVPITTRNSTALIRLVEDEPFQASFEMIHTLRIPKSADHRLVQEQKELVWFTGRTTSRSTSLMDFQIHTRITLDRGGRGLRVESTFFNEAEDHRLRMLFETGINSDTHKADSIFEAAERNNAPAAEWRNPSNCHHQQAFVSIGNGEQGLTIANQGLPEYEILHQDTAVIAVTLLRSVGEMGDWGYFPTPGAQCPGKHTTRLEIIPFGPSVPREDQTRTSESDSMIMAMQFQVPWSVQQTGLHDGSLPAVHSFLAWKGEDLMFSALKMSRETGSIIARWYNTASSPRYLTVNPDFRFQEARESHILEEPLEITGLEAMEIRPAEIKTISLSLPE</sequence>
<dbReference type="GO" id="GO:0030246">
    <property type="term" value="F:carbohydrate binding"/>
    <property type="evidence" value="ECO:0007669"/>
    <property type="project" value="InterPro"/>
</dbReference>
<dbReference type="InterPro" id="IPR028995">
    <property type="entry name" value="Glyco_hydro_57/38_cen_sf"/>
</dbReference>
<dbReference type="Proteomes" id="UP000460318">
    <property type="component" value="Unassembled WGS sequence"/>
</dbReference>
<dbReference type="InterPro" id="IPR011013">
    <property type="entry name" value="Gal_mutarotase_sf_dom"/>
</dbReference>